<dbReference type="Pfam" id="PF20421">
    <property type="entry name" value="DHR-2_Lobe_C"/>
    <property type="match status" value="1"/>
</dbReference>
<dbReference type="InterPro" id="IPR046773">
    <property type="entry name" value="DOCKER_Lobe_C"/>
</dbReference>
<dbReference type="PROSITE" id="PS51650">
    <property type="entry name" value="C2_DOCK"/>
    <property type="match status" value="1"/>
</dbReference>
<reference evidence="6 7" key="1">
    <citation type="submission" date="2017-06" db="EMBL/GenBank/DDBJ databases">
        <title>A platform for efficient transgenesis in Macrostomum lignano, a flatworm model organism for stem cell research.</title>
        <authorList>
            <person name="Berezikov E."/>
        </authorList>
    </citation>
    <scope>NUCLEOTIDE SEQUENCE [LARGE SCALE GENOMIC DNA]</scope>
    <source>
        <strain evidence="6">DV1</strain>
        <tissue evidence="6">Whole organism</tissue>
    </source>
</reference>
<dbReference type="InterPro" id="IPR043161">
    <property type="entry name" value="DOCK_C_lobe_A"/>
</dbReference>
<evidence type="ECO:0000313" key="6">
    <source>
        <dbReference type="EMBL" id="PAA49514.1"/>
    </source>
</evidence>
<evidence type="ECO:0000256" key="2">
    <source>
        <dbReference type="PROSITE-ProRule" id="PRU00983"/>
    </source>
</evidence>
<dbReference type="Proteomes" id="UP000215902">
    <property type="component" value="Unassembled WGS sequence"/>
</dbReference>
<dbReference type="OrthoDB" id="47328at2759"/>
<dbReference type="GO" id="GO:0007264">
    <property type="term" value="P:small GTPase-mediated signal transduction"/>
    <property type="evidence" value="ECO:0007669"/>
    <property type="project" value="InterPro"/>
</dbReference>
<dbReference type="EMBL" id="NIVC01003856">
    <property type="protein sequence ID" value="PAA49514.1"/>
    <property type="molecule type" value="Genomic_DNA"/>
</dbReference>
<dbReference type="InterPro" id="IPR021816">
    <property type="entry name" value="DOCK_C/D_N"/>
</dbReference>
<feature type="compositionally biased region" description="Basic and acidic residues" evidence="3">
    <location>
        <begin position="327"/>
        <end position="342"/>
    </location>
</feature>
<feature type="compositionally biased region" description="Polar residues" evidence="3">
    <location>
        <begin position="1269"/>
        <end position="1294"/>
    </location>
</feature>
<dbReference type="PANTHER" id="PTHR23317:SF26">
    <property type="entry name" value="ZIZIMIN, ISOFORM K"/>
    <property type="match status" value="1"/>
</dbReference>
<dbReference type="InterPro" id="IPR035892">
    <property type="entry name" value="C2_domain_sf"/>
</dbReference>
<feature type="region of interest" description="Disordered" evidence="3">
    <location>
        <begin position="327"/>
        <end position="355"/>
    </location>
</feature>
<accession>A0A267DLH2</accession>
<comment type="caution">
    <text evidence="6">The sequence shown here is derived from an EMBL/GenBank/DDBJ whole genome shotgun (WGS) entry which is preliminary data.</text>
</comment>
<feature type="domain" description="DOCKER" evidence="5">
    <location>
        <begin position="1661"/>
        <end position="2075"/>
    </location>
</feature>
<proteinExistence type="inferred from homology"/>
<feature type="region of interest" description="Disordered" evidence="3">
    <location>
        <begin position="1"/>
        <end position="22"/>
    </location>
</feature>
<gene>
    <name evidence="6" type="ORF">BOX15_Mlig023636g2</name>
</gene>
<feature type="region of interest" description="Disordered" evidence="3">
    <location>
        <begin position="1261"/>
        <end position="1298"/>
    </location>
</feature>
<evidence type="ECO:0000256" key="3">
    <source>
        <dbReference type="SAM" id="MobiDB-lite"/>
    </source>
</evidence>
<comment type="similarity">
    <text evidence="2">Belongs to the DOCK family.</text>
</comment>
<name>A0A267DLH2_9PLAT</name>
<dbReference type="Pfam" id="PF06920">
    <property type="entry name" value="DHR-2_Lobe_A"/>
    <property type="match status" value="1"/>
</dbReference>
<dbReference type="STRING" id="282301.A0A267DLH2"/>
<feature type="domain" description="C2 DOCK-type" evidence="4">
    <location>
        <begin position="545"/>
        <end position="726"/>
    </location>
</feature>
<dbReference type="Pfam" id="PF20422">
    <property type="entry name" value="DHR-2_Lobe_B"/>
    <property type="match status" value="1"/>
</dbReference>
<dbReference type="Pfam" id="PF11878">
    <property type="entry name" value="DOCK_C-D_N"/>
    <property type="match status" value="1"/>
</dbReference>
<feature type="region of interest" description="Disordered" evidence="3">
    <location>
        <begin position="98"/>
        <end position="130"/>
    </location>
</feature>
<dbReference type="Gene3D" id="2.60.40.150">
    <property type="entry name" value="C2 domain"/>
    <property type="match status" value="1"/>
</dbReference>
<dbReference type="InterPro" id="IPR046769">
    <property type="entry name" value="DOCKER_Lobe_A"/>
</dbReference>
<protein>
    <recommendedName>
        <fullName evidence="8">C2 DOCK-type domain-containing protein</fullName>
    </recommendedName>
</protein>
<dbReference type="InterPro" id="IPR026791">
    <property type="entry name" value="DOCK"/>
</dbReference>
<sequence>MSTLSTKIGSLPPRAGGRDREFVHHINEETRTKHKKENAKDSQLALLDFKPQEPIDYELFVTKNRTILSNDPHRELVLIPIDDLIGVKVERPRLQLGEPEPLASQSPESPSPSSTLPFSSSPSPPRGQLTERCLRGLASGWYEVAYRFAEYGAPCHVMLDSGLANGNAAGGTALEPLPYEVDLEAAATDEDAAAVDADESDSVGGGPSAEQMIKRFSLDTETSVAASRQRDQRPLLPLLPDLLPRRPWPVPLACESAIRPLPVRHEAATRLLITCVAFETELQAPDGNPEPFFLNLCLVDLSSECTLSERFYWCPPGAVGQLSQESFRVRDSAQPHPDKADARSGPPAGQASRSCVATLSRPAGPRVCLLVRVDKVVQGPPAACADRYAGRIDAKTGAAVQKSARPFCNHLSHYRQPFGWAFHPLFTEAGQLNPCPRSLALYRHDPAKAADSELMRCLREYGQRPERLANKFVQIPMRSFCITVQNMKDLPANRFNLYSSSLLPVAPDPNASAPPANAESALELEEFPVHDAEAALYAVPEPAFKHSLFVYPRQLNYDKCQGMFGRARNLSVFVELRDCDDELASAIRAVRARFRPDGVAWASWANTTVSYHDETPVFSEEIKLCLPLAISPRHHLFFKILHVSCDAAGKADKAKDRGGNLAKESKVGYAWLRLRDARSQLLSSGEVCLPVSVNLPTGYLDKPPQSSDLQWVDGGRPVFRVALRLASSVQTSEPCVQKFFMASEVALGCRQQQRDEEDVTGRLAVLAQTPRHIAIRFLIPLLGQLIRLIANSQCQDRLRVVAMTTAIHLVAACCDPNDLPERIQAADASANGSVPHAPAAVSAAGSANAAPSGGGGGSSGNLHERVAERTRRLFHAYVKFACLYDLLDGQPLHEELVSIAYETLKPGAADSLTLTRFLSSAWFFLGLLAKSMGESLVRTGRFKMSRSERFSDVFRYRVQNLVSVLASHIHSACRLDTRGLSDSLDSRPAGRANQALAVFLRRLLSMMDRGFAFQLVNQYCSTVRYGQLRIHFLDVLCQHEHYVPLNLPLVKHRLLKEMRSEFSLSASFGQQHFLVGCLLSHLQAALGQHYDLRKRAVRCLRQLLCKHAIDCRYQSAPMRSRVAALYLPFVSLLVDQKHRLVAPAPAPAAAAIVAAKIAAAGVQPRRPPSDASFQASMVDGAGSLSGGVGGFRPASSASLMRQSAAAAGGGDIGGGGSGGSGVLSRKGSVISGHASQHGGASVDPDILNKIAGFESTLPRSGYVAKRPKSSTSGRASGSLRQNSATISEASTSSVVAPAGTADVASDRLSHGSDITIIDEEGSDDDGSRSLASSVSKAAGRSCASEPFRDKERRDLLLCLLHVVSCLEDEVLVSWLSSLSPNDRLDFLEILEIALETFRYNGKTKAKTFESISSSGALASKDRRQGIRGFRASKNLDEADAAAEHKAADARWVAEGHVSAQAGLAALHSLCVFWQHFQRDLLSGSSEAPAFRRVVNAYLQLLDLRQCEPLLRHAFASLRLFVARFASVLFAPGSPSACVRQLCACVLRCGESRQPNIRQLASGLLYLMARQNQAVAGCAGRLHSQAMVALAGQAERLSASPARLRRFEACLRLLRRLADGGGSGDLGRLCDSLLAVLRTTAAFALHRGNPEMCVDLHWRLANSYSHTPSLRLTYLRNMAERHAEAGHLSEAAFCVLHQAALTAEVLRVRGEHPNGYEAFAGLSPNIEQFEQRFGDDLPQEERDGCSPEGLADLIQQAADLLARAERYELVAPCLRPALAFHEARRDYARQAALYEQCAAACKAVGSTRGKRFLETFYRVGLYGDLFEEKQVFVYKEPGLTRLAELADRLRAVYEARFGADKVTMLTDSGEVDDTKLEPGRAYVQITYVQAETSEADGSSRHFVLETPFTRSGERHGSVEDQWRRRTRLTAEAAFPTVVKRLRVIRSEHEDLSPLAVAVLELRAAAAKIRSAAEAEPPDMKRLQMVLQGCLATQVHAGPMAYAHAFLAPNRRIAYTGDRRLQELEEEFAELLRACKLGLRVNKALVRSDQMEYHQCLVSGFEKLRDQLLLQDGDDCLSLSSQFSQLDSHA</sequence>
<keyword evidence="1" id="KW-0344">Guanine-nucleotide releasing factor</keyword>
<dbReference type="InterPro" id="IPR043162">
    <property type="entry name" value="DOCK_C_lobe_C"/>
</dbReference>
<dbReference type="PANTHER" id="PTHR23317">
    <property type="entry name" value="DEDICATOR OF CYTOKINESIS DOCK"/>
    <property type="match status" value="1"/>
</dbReference>
<evidence type="ECO:0008006" key="8">
    <source>
        <dbReference type="Google" id="ProtNLM"/>
    </source>
</evidence>
<dbReference type="PROSITE" id="PS51651">
    <property type="entry name" value="DOCKER"/>
    <property type="match status" value="1"/>
</dbReference>
<feature type="compositionally biased region" description="Low complexity" evidence="3">
    <location>
        <begin position="98"/>
        <end position="121"/>
    </location>
</feature>
<dbReference type="GO" id="GO:0005085">
    <property type="term" value="F:guanyl-nucleotide exchange factor activity"/>
    <property type="evidence" value="ECO:0007669"/>
    <property type="project" value="UniProtKB-KW"/>
</dbReference>
<dbReference type="Gene3D" id="1.20.58.740">
    <property type="match status" value="1"/>
</dbReference>
<dbReference type="InterPro" id="IPR027357">
    <property type="entry name" value="DOCKER_dom"/>
</dbReference>
<dbReference type="InterPro" id="IPR046770">
    <property type="entry name" value="DOCKER_Lobe_B"/>
</dbReference>
<dbReference type="Pfam" id="PF14429">
    <property type="entry name" value="DOCK-C2"/>
    <property type="match status" value="1"/>
</dbReference>
<evidence type="ECO:0000313" key="7">
    <source>
        <dbReference type="Proteomes" id="UP000215902"/>
    </source>
</evidence>
<keyword evidence="7" id="KW-1185">Reference proteome</keyword>
<dbReference type="InterPro" id="IPR027007">
    <property type="entry name" value="C2_DOCK-type_domain"/>
</dbReference>
<evidence type="ECO:0000256" key="1">
    <source>
        <dbReference type="ARBA" id="ARBA00022658"/>
    </source>
</evidence>
<evidence type="ECO:0000259" key="5">
    <source>
        <dbReference type="PROSITE" id="PS51651"/>
    </source>
</evidence>
<evidence type="ECO:0000259" key="4">
    <source>
        <dbReference type="PROSITE" id="PS51650"/>
    </source>
</evidence>
<organism evidence="6 7">
    <name type="scientific">Macrostomum lignano</name>
    <dbReference type="NCBI Taxonomy" id="282301"/>
    <lineage>
        <taxon>Eukaryota</taxon>
        <taxon>Metazoa</taxon>
        <taxon>Spiralia</taxon>
        <taxon>Lophotrochozoa</taxon>
        <taxon>Platyhelminthes</taxon>
        <taxon>Rhabditophora</taxon>
        <taxon>Macrostomorpha</taxon>
        <taxon>Macrostomida</taxon>
        <taxon>Macrostomidae</taxon>
        <taxon>Macrostomum</taxon>
    </lineage>
</organism>
<dbReference type="Gene3D" id="1.25.40.410">
    <property type="match status" value="1"/>
</dbReference>